<dbReference type="Pfam" id="PF07690">
    <property type="entry name" value="MFS_1"/>
    <property type="match status" value="1"/>
</dbReference>
<feature type="transmembrane region" description="Helical" evidence="7">
    <location>
        <begin position="501"/>
        <end position="522"/>
    </location>
</feature>
<evidence type="ECO:0000256" key="2">
    <source>
        <dbReference type="ARBA" id="ARBA00008335"/>
    </source>
</evidence>
<organism evidence="9 10">
    <name type="scientific">Plenodomus tracheiphilus IPT5</name>
    <dbReference type="NCBI Taxonomy" id="1408161"/>
    <lineage>
        <taxon>Eukaryota</taxon>
        <taxon>Fungi</taxon>
        <taxon>Dikarya</taxon>
        <taxon>Ascomycota</taxon>
        <taxon>Pezizomycotina</taxon>
        <taxon>Dothideomycetes</taxon>
        <taxon>Pleosporomycetidae</taxon>
        <taxon>Pleosporales</taxon>
        <taxon>Pleosporineae</taxon>
        <taxon>Leptosphaeriaceae</taxon>
        <taxon>Plenodomus</taxon>
    </lineage>
</organism>
<keyword evidence="5 7" id="KW-1133">Transmembrane helix</keyword>
<feature type="transmembrane region" description="Helical" evidence="7">
    <location>
        <begin position="108"/>
        <end position="125"/>
    </location>
</feature>
<accession>A0A6A7BQB7</accession>
<evidence type="ECO:0000256" key="7">
    <source>
        <dbReference type="SAM" id="Phobius"/>
    </source>
</evidence>
<dbReference type="PANTHER" id="PTHR23511">
    <property type="entry name" value="SYNAPTIC VESICLE GLYCOPROTEIN 2"/>
    <property type="match status" value="1"/>
</dbReference>
<dbReference type="PROSITE" id="PS50850">
    <property type="entry name" value="MFS"/>
    <property type="match status" value="1"/>
</dbReference>
<dbReference type="SUPFAM" id="SSF103473">
    <property type="entry name" value="MFS general substrate transporter"/>
    <property type="match status" value="1"/>
</dbReference>
<evidence type="ECO:0000313" key="9">
    <source>
        <dbReference type="EMBL" id="KAF2856518.1"/>
    </source>
</evidence>
<evidence type="ECO:0000259" key="8">
    <source>
        <dbReference type="PROSITE" id="PS50850"/>
    </source>
</evidence>
<feature type="transmembrane region" description="Helical" evidence="7">
    <location>
        <begin position="346"/>
        <end position="369"/>
    </location>
</feature>
<dbReference type="FunFam" id="1.20.1250.20:FF:000171">
    <property type="entry name" value="MFS general substrate transporter"/>
    <property type="match status" value="1"/>
</dbReference>
<dbReference type="InterPro" id="IPR020846">
    <property type="entry name" value="MFS_dom"/>
</dbReference>
<keyword evidence="10" id="KW-1185">Reference proteome</keyword>
<feature type="transmembrane region" description="Helical" evidence="7">
    <location>
        <begin position="74"/>
        <end position="96"/>
    </location>
</feature>
<comment type="subcellular location">
    <subcellularLocation>
        <location evidence="1">Membrane</location>
        <topology evidence="1">Multi-pass membrane protein</topology>
    </subcellularLocation>
</comment>
<sequence>MVGSKSVPEKKVVQEQDVENQHAFSDDAHSMGRGDILQLEYTDPVLNAKMHLVNDAIDEIGFTRYQWKLFVLNGFGYAVDSLILLIQSVIAGQAALEFNPSFQNGLTIAAYVGMLVGALFWGLSADIIGRKIAFNSSLIICSIFAIVAGASPNWEVLGLFVCLSSFGGGGNLVLDTAVFLEFLPSHRQWMLTLMAAWWGVGQLIAGFFAWAFLPNFSCQDPAIYPDAAPCTRANNQGWRYVWYSSGALVLIMSILRITIIRLKETPKFLVGEGRDAECVDTILYIANKYNRPCSLTLEKMQVCGTIDDRGVSRGQKRGKWSGFVGQIGLHIKSLYATKRIGISTTLIWLSWTTIGLAYPMYNVFLPAYLSSRGASFGEPSPYTTWRNYTLVNFSGIWGPVLAGWMCGTRLGRKYTMVIGALITMAFFFAYTQVRTAAQNVAFTCVINFCLNIYYGTLYAYTPEVLPSAHRGTGNGIAIGWNRIMGILSAVIATVADTGTAVPIYICAALYIFMAAIAAVFPFEPYGKRSS</sequence>
<evidence type="ECO:0000256" key="4">
    <source>
        <dbReference type="ARBA" id="ARBA00022692"/>
    </source>
</evidence>
<reference evidence="9" key="1">
    <citation type="submission" date="2020-01" db="EMBL/GenBank/DDBJ databases">
        <authorList>
            <consortium name="DOE Joint Genome Institute"/>
            <person name="Haridas S."/>
            <person name="Albert R."/>
            <person name="Binder M."/>
            <person name="Bloem J."/>
            <person name="Labutti K."/>
            <person name="Salamov A."/>
            <person name="Andreopoulos B."/>
            <person name="Baker S.E."/>
            <person name="Barry K."/>
            <person name="Bills G."/>
            <person name="Bluhm B.H."/>
            <person name="Cannon C."/>
            <person name="Castanera R."/>
            <person name="Culley D.E."/>
            <person name="Daum C."/>
            <person name="Ezra D."/>
            <person name="Gonzalez J.B."/>
            <person name="Henrissat B."/>
            <person name="Kuo A."/>
            <person name="Liang C."/>
            <person name="Lipzen A."/>
            <person name="Lutzoni F."/>
            <person name="Magnuson J."/>
            <person name="Mondo S."/>
            <person name="Nolan M."/>
            <person name="Ohm R."/>
            <person name="Pangilinan J."/>
            <person name="Park H.-J."/>
            <person name="Ramirez L."/>
            <person name="Alfaro M."/>
            <person name="Sun H."/>
            <person name="Tritt A."/>
            <person name="Yoshinaga Y."/>
            <person name="Zwiers L.-H."/>
            <person name="Turgeon B.G."/>
            <person name="Goodwin S.B."/>
            <person name="Spatafora J.W."/>
            <person name="Crous P.W."/>
            <person name="Grigoriev I.V."/>
        </authorList>
    </citation>
    <scope>NUCLEOTIDE SEQUENCE</scope>
    <source>
        <strain evidence="9">IPT5</strain>
    </source>
</reference>
<dbReference type="Gene3D" id="1.20.1250.20">
    <property type="entry name" value="MFS general substrate transporter like domains"/>
    <property type="match status" value="1"/>
</dbReference>
<dbReference type="Proteomes" id="UP000799423">
    <property type="component" value="Unassembled WGS sequence"/>
</dbReference>
<feature type="transmembrane region" description="Helical" evidence="7">
    <location>
        <begin position="195"/>
        <end position="213"/>
    </location>
</feature>
<dbReference type="CDD" id="cd17316">
    <property type="entry name" value="MFS_SV2_like"/>
    <property type="match status" value="1"/>
</dbReference>
<keyword evidence="6 7" id="KW-0472">Membrane</keyword>
<evidence type="ECO:0000256" key="5">
    <source>
        <dbReference type="ARBA" id="ARBA00022989"/>
    </source>
</evidence>
<dbReference type="PANTHER" id="PTHR23511:SF4">
    <property type="entry name" value="MAJOR FACILITATOR SUPERFAMILY (MFS) PROFILE DOMAIN-CONTAINING PROTEIN"/>
    <property type="match status" value="1"/>
</dbReference>
<name>A0A6A7BQB7_9PLEO</name>
<feature type="domain" description="Major facilitator superfamily (MFS) profile" evidence="8">
    <location>
        <begin position="66"/>
        <end position="525"/>
    </location>
</feature>
<evidence type="ECO:0000256" key="1">
    <source>
        <dbReference type="ARBA" id="ARBA00004141"/>
    </source>
</evidence>
<evidence type="ECO:0000256" key="3">
    <source>
        <dbReference type="ARBA" id="ARBA00022448"/>
    </source>
</evidence>
<dbReference type="EMBL" id="MU006288">
    <property type="protein sequence ID" value="KAF2856518.1"/>
    <property type="molecule type" value="Genomic_DNA"/>
</dbReference>
<feature type="transmembrane region" description="Helical" evidence="7">
    <location>
        <begin position="240"/>
        <end position="259"/>
    </location>
</feature>
<feature type="transmembrane region" description="Helical" evidence="7">
    <location>
        <begin position="472"/>
        <end position="495"/>
    </location>
</feature>
<proteinExistence type="inferred from homology"/>
<comment type="similarity">
    <text evidence="2">Belongs to the major facilitator superfamily.</text>
</comment>
<dbReference type="InterPro" id="IPR011701">
    <property type="entry name" value="MFS"/>
</dbReference>
<dbReference type="AlphaFoldDB" id="A0A6A7BQB7"/>
<dbReference type="OrthoDB" id="3936150at2759"/>
<gene>
    <name evidence="9" type="ORF">T440DRAFT_462784</name>
</gene>
<feature type="transmembrane region" description="Helical" evidence="7">
    <location>
        <begin position="439"/>
        <end position="460"/>
    </location>
</feature>
<evidence type="ECO:0000313" key="10">
    <source>
        <dbReference type="Proteomes" id="UP000799423"/>
    </source>
</evidence>
<keyword evidence="3" id="KW-0813">Transport</keyword>
<feature type="transmembrane region" description="Helical" evidence="7">
    <location>
        <begin position="156"/>
        <end position="183"/>
    </location>
</feature>
<feature type="transmembrane region" description="Helical" evidence="7">
    <location>
        <begin position="389"/>
        <end position="407"/>
    </location>
</feature>
<feature type="transmembrane region" description="Helical" evidence="7">
    <location>
        <begin position="414"/>
        <end position="433"/>
    </location>
</feature>
<dbReference type="GO" id="GO:0016020">
    <property type="term" value="C:membrane"/>
    <property type="evidence" value="ECO:0007669"/>
    <property type="project" value="UniProtKB-SubCell"/>
</dbReference>
<dbReference type="InterPro" id="IPR036259">
    <property type="entry name" value="MFS_trans_sf"/>
</dbReference>
<keyword evidence="4 7" id="KW-0812">Transmembrane</keyword>
<protein>
    <submittedName>
        <fullName evidence="9">Membrane transporter</fullName>
    </submittedName>
</protein>
<dbReference type="GO" id="GO:0022857">
    <property type="term" value="F:transmembrane transporter activity"/>
    <property type="evidence" value="ECO:0007669"/>
    <property type="project" value="InterPro"/>
</dbReference>
<evidence type="ECO:0000256" key="6">
    <source>
        <dbReference type="ARBA" id="ARBA00023136"/>
    </source>
</evidence>
<feature type="transmembrane region" description="Helical" evidence="7">
    <location>
        <begin position="132"/>
        <end position="150"/>
    </location>
</feature>